<dbReference type="Gene3D" id="2.60.120.430">
    <property type="entry name" value="Galactose-binding lectin"/>
    <property type="match status" value="3"/>
</dbReference>
<keyword evidence="16" id="KW-1185">Reference proteome</keyword>
<keyword evidence="4" id="KW-0732">Signal</keyword>
<comment type="similarity">
    <text evidence="2">Belongs to the malectin family.</text>
</comment>
<feature type="domain" description="HYR" evidence="13">
    <location>
        <begin position="232"/>
        <end position="314"/>
    </location>
</feature>
<dbReference type="PANTHER" id="PTHR13460:SF0">
    <property type="entry name" value="MALECTIN"/>
    <property type="match status" value="1"/>
</dbReference>
<dbReference type="PROSITE" id="PS51178">
    <property type="entry name" value="PASTA"/>
    <property type="match status" value="1"/>
</dbReference>
<accession>A0ABX1GPT7</accession>
<feature type="compositionally biased region" description="Polar residues" evidence="12">
    <location>
        <begin position="212"/>
        <end position="223"/>
    </location>
</feature>
<evidence type="ECO:0000256" key="3">
    <source>
        <dbReference type="ARBA" id="ARBA00022692"/>
    </source>
</evidence>
<comment type="caution">
    <text evidence="15">The sequence shown here is derived from an EMBL/GenBank/DDBJ whole genome shotgun (WGS) entry which is preliminary data.</text>
</comment>
<evidence type="ECO:0000313" key="15">
    <source>
        <dbReference type="EMBL" id="NKI31951.1"/>
    </source>
</evidence>
<dbReference type="InterPro" id="IPR005543">
    <property type="entry name" value="PASTA_dom"/>
</dbReference>
<feature type="region of interest" description="Disordered" evidence="12">
    <location>
        <begin position="199"/>
        <end position="223"/>
    </location>
</feature>
<evidence type="ECO:0000256" key="4">
    <source>
        <dbReference type="ARBA" id="ARBA00022729"/>
    </source>
</evidence>
<dbReference type="Pfam" id="PF11721">
    <property type="entry name" value="Malectin"/>
    <property type="match status" value="3"/>
</dbReference>
<dbReference type="Pfam" id="PF03793">
    <property type="entry name" value="PASTA"/>
    <property type="match status" value="1"/>
</dbReference>
<dbReference type="CDD" id="cd06577">
    <property type="entry name" value="PASTA_pknB"/>
    <property type="match status" value="1"/>
</dbReference>
<evidence type="ECO:0000256" key="7">
    <source>
        <dbReference type="ARBA" id="ARBA00022837"/>
    </source>
</evidence>
<evidence type="ECO:0000256" key="6">
    <source>
        <dbReference type="ARBA" id="ARBA00022824"/>
    </source>
</evidence>
<evidence type="ECO:0000259" key="14">
    <source>
        <dbReference type="PROSITE" id="PS51178"/>
    </source>
</evidence>
<evidence type="ECO:0000256" key="8">
    <source>
        <dbReference type="ARBA" id="ARBA00022989"/>
    </source>
</evidence>
<dbReference type="InterPro" id="IPR026444">
    <property type="entry name" value="Secre_tail"/>
</dbReference>
<name>A0ABX1GPT7_9FLAO</name>
<organism evidence="15 16">
    <name type="scientific">Croceivirga thetidis</name>
    <dbReference type="NCBI Taxonomy" id="2721623"/>
    <lineage>
        <taxon>Bacteria</taxon>
        <taxon>Pseudomonadati</taxon>
        <taxon>Bacteroidota</taxon>
        <taxon>Flavobacteriia</taxon>
        <taxon>Flavobacteriales</taxon>
        <taxon>Flavobacteriaceae</taxon>
        <taxon>Croceivirga</taxon>
    </lineage>
</organism>
<keyword evidence="11" id="KW-0119">Carbohydrate metabolism</keyword>
<comment type="subcellular location">
    <subcellularLocation>
        <location evidence="1">Endoplasmic reticulum membrane</location>
        <topology evidence="1">Single-pass type I membrane protein</topology>
    </subcellularLocation>
</comment>
<evidence type="ECO:0000313" key="16">
    <source>
        <dbReference type="Proteomes" id="UP000718451"/>
    </source>
</evidence>
<evidence type="ECO:0000256" key="1">
    <source>
        <dbReference type="ARBA" id="ARBA00004115"/>
    </source>
</evidence>
<dbReference type="InterPro" id="IPR003644">
    <property type="entry name" value="Calx_beta"/>
</dbReference>
<dbReference type="Proteomes" id="UP000718451">
    <property type="component" value="Unassembled WGS sequence"/>
</dbReference>
<dbReference type="RefSeq" id="WP_168552183.1">
    <property type="nucleotide sequence ID" value="NZ_JAAWWL010000002.1"/>
</dbReference>
<feature type="domain" description="HYR" evidence="13">
    <location>
        <begin position="475"/>
        <end position="564"/>
    </location>
</feature>
<evidence type="ECO:0000256" key="5">
    <source>
        <dbReference type="ARBA" id="ARBA00022737"/>
    </source>
</evidence>
<feature type="region of interest" description="Disordered" evidence="12">
    <location>
        <begin position="265"/>
        <end position="284"/>
    </location>
</feature>
<dbReference type="Gene3D" id="2.60.40.10">
    <property type="entry name" value="Immunoglobulins"/>
    <property type="match status" value="3"/>
</dbReference>
<dbReference type="InterPro" id="IPR021720">
    <property type="entry name" value="Malectin_dom"/>
</dbReference>
<sequence length="1935" mass="200077">MKNITLTFLFFTLMTLAGYGQKVAIVSLNHTSPDGMAIVALEDLPSGETFYYTDKEYDAANDAFEPQEVVVEIVLTSAMARGQVITISEISSDVLSFTCTSGCTGSATVIDSVNTNFSLATDGEGHYLYADDDTDPTNGITEIYCVVFTGSGENPVVNGGPIPANEDPTSDFPDAIVVDGFPASDPGFTEFNPALRSGSVSKSDLEDPANWTHGQANATPSQTPFTDIAVGGDTTPPTITCPTVSPAALDINCENALPDYRSFPTVADDMDPNPVVTQDPAPGTIHSTDIDVTLTATDASGNSASCTFTLEVIDAIAPSAVCRNIRVQLDASGNATITAADIDGGSTDNCGVTALVASKTAFTTADVGDNDVTLTVSDADNNMSTCTAIVTVEDNVAPNAVCIPSNSITLRLGLDGTASLFANAIDNGSNDASGIANLEVSPDLFTCADFGERTVTLTVTDNNGNVSFCSTIIQIDDVLPPEITCPSDVMRTSSSSLVLTLADLGTPSTLDNCNVASVVGTRSDNNSTDLVAAPFPQGVTNINYVVTDIHGLTNTCSQTVTIMPPPLVNVPNVVGLQQATAESNLLLAGLTIGTVTTANDNTVPAGNVISQNPTSGTSVAENSPVDLVVSLGPSCIVSIDTQPQDPTVCEFDSLSLSVVASGTGTLSYQWQFAAPGSSSFSDVLTNSPTVQVGATVSLGANGNQYRVIVTSDNGTPSDSSDDCSVTSDAVTLTVNPLPTVTFTAPDDLCIDAGVQTGRGGGTPAQGPSAGDSGVYSGPGVTDDGNGMTYSFDPAVAGVGVHEITYEYTDGNGCTGLATDEVEVFALPVLTFTALADLPVNAGVQTNLGGGNPVGGVYSGIGVTDNGDSTYDFDPSVPGVGTHTITYTYTNLNGCTNSASDDVVVLPAQPLCSVTIEVQPVDASLCLSPLPIGASISVTAVTNGASLSYQWEQLLSGSSTWTEIGPDSNELLFQAPPLSWDDSQYRVIVTSDNGTPADDTDDCSETSDSATLSVNELPTVTFTAPGPFQQASGIETGLGGGLPVGGVYSGSGVSDDGNGETFSFDTAFLDSEQVEVTYTFTDANGCTNFARDNIVSGIPEISIDDVVLAEGTGGTTTFVFTATLSRASANTITVDYETLDGTAVATEDYTEVEATLTFNPGETSKSFGIDVNPDSAFESDETFFIQLVDPVNAAIADNEGIGTILNDDAPAAIYINSGGGETVFDGKTFVADTNFNGGVTAANTSLAIAELFQSERNGPSEEFGYDIPLPNGEYQVTLYFAETFWGLGTRPGIGARVFDIMLEGNTVLDDYDIIADAGGAAIPIAKTFTVVVNDGQLDLDLDSLGDDGSDRPKLSGIGIVGGSGAPVNTKPVITLNGPVVVTLIQGETYIEEGATANDLEDGPIPVLIGGETVDTSTPNTYIVTYNTVDSGGLAADEVTRAVTVLPLGNPDFALRINVGGPDTVLNGDDFMADAFFDGGLASTNGSLAVPSLHQSVRTSPTQEFGYDIPLADGDYTVTLYFTETFWGLGTRPGAGSRVFDVMMEGITVLDDYDIIADIGGAGIPVTKSFAVTVTGGQLDIDLDALGPDGANQPTLSGIEIEGTGGPVNNKPVISLNGLANITLTEGDAYTEEGATANDPEDGPVAVSIGGDTVDTGTPGTYVVTYDAVDSQGLAADQVVRTVTVQADGPTDFALRINAGGPETVLGGDTFIADAFFTGGGTGSNAGLAVPELHQTERTSPTQEFGYELPLVNGQYEVTLYFTEIFWGIGTRPGVGARVFDVQLEGSTVLDDFDIVADSGAGVAVSKTFTITVLDGQFDLYLESLGSDGANQPTLSGIEIESIGTMASPLQFNTNSMSLSPNPANITSVVSFEEPEEIEQIQVFDLTGRLIQSFDAKKIRNGDTFEMDVYPIPVGTYIVRAESPSGFQYNKQMVIKR</sequence>
<keyword evidence="3" id="KW-0812">Transmembrane</keyword>
<evidence type="ECO:0000256" key="12">
    <source>
        <dbReference type="SAM" id="MobiDB-lite"/>
    </source>
</evidence>
<dbReference type="NCBIfam" id="TIGR04183">
    <property type="entry name" value="Por_Secre_tail"/>
    <property type="match status" value="1"/>
</dbReference>
<proteinExistence type="inferred from homology"/>
<dbReference type="EMBL" id="JAAWWL010000002">
    <property type="protein sequence ID" value="NKI31951.1"/>
    <property type="molecule type" value="Genomic_DNA"/>
</dbReference>
<dbReference type="InterPro" id="IPR003410">
    <property type="entry name" value="HYR_dom"/>
</dbReference>
<gene>
    <name evidence="15" type="ORF">HCU67_08325</name>
</gene>
<keyword evidence="7" id="KW-0106">Calcium</keyword>
<dbReference type="SUPFAM" id="SSF49785">
    <property type="entry name" value="Galactose-binding domain-like"/>
    <property type="match status" value="3"/>
</dbReference>
<protein>
    <submittedName>
        <fullName evidence="15">DUF5011 domain-containing protein</fullName>
    </submittedName>
</protein>
<evidence type="ECO:0000259" key="13">
    <source>
        <dbReference type="PROSITE" id="PS50825"/>
    </source>
</evidence>
<dbReference type="Gene3D" id="2.60.40.2030">
    <property type="match status" value="1"/>
</dbReference>
<keyword evidence="9" id="KW-0472">Membrane</keyword>
<dbReference type="Pfam" id="PF03160">
    <property type="entry name" value="Calx-beta"/>
    <property type="match status" value="1"/>
</dbReference>
<evidence type="ECO:0000256" key="10">
    <source>
        <dbReference type="ARBA" id="ARBA00023180"/>
    </source>
</evidence>
<reference evidence="15 16" key="1">
    <citation type="submission" date="2020-04" db="EMBL/GenBank/DDBJ databases">
        <authorList>
            <person name="Yoon J."/>
        </authorList>
    </citation>
    <scope>NUCLEOTIDE SEQUENCE [LARGE SCALE GENOMIC DNA]</scope>
    <source>
        <strain evidence="15 16">DJ-13</strain>
    </source>
</reference>
<evidence type="ECO:0000256" key="11">
    <source>
        <dbReference type="ARBA" id="ARBA00023277"/>
    </source>
</evidence>
<evidence type="ECO:0000256" key="2">
    <source>
        <dbReference type="ARBA" id="ARBA00009141"/>
    </source>
</evidence>
<dbReference type="SMART" id="SM00237">
    <property type="entry name" value="Calx_beta"/>
    <property type="match status" value="1"/>
</dbReference>
<keyword evidence="6" id="KW-0256">Endoplasmic reticulum</keyword>
<dbReference type="PANTHER" id="PTHR13460">
    <property type="match status" value="1"/>
</dbReference>
<dbReference type="Pfam" id="PF16403">
    <property type="entry name" value="Bact_surface_Ig-like"/>
    <property type="match status" value="2"/>
</dbReference>
<keyword evidence="8" id="KW-1133">Transmembrane helix</keyword>
<dbReference type="InterPro" id="IPR008979">
    <property type="entry name" value="Galactose-bd-like_sf"/>
</dbReference>
<dbReference type="SMART" id="SM00740">
    <property type="entry name" value="PASTA"/>
    <property type="match status" value="1"/>
</dbReference>
<evidence type="ECO:0000256" key="9">
    <source>
        <dbReference type="ARBA" id="ARBA00023136"/>
    </source>
</evidence>
<keyword evidence="5" id="KW-0677">Repeat</keyword>
<dbReference type="InterPro" id="IPR032179">
    <property type="entry name" value="Cry22Aa_Ig-like"/>
</dbReference>
<dbReference type="InterPro" id="IPR039155">
    <property type="entry name" value="MLEC"/>
</dbReference>
<dbReference type="Gene3D" id="3.30.10.20">
    <property type="match status" value="1"/>
</dbReference>
<dbReference type="InterPro" id="IPR013783">
    <property type="entry name" value="Ig-like_fold"/>
</dbReference>
<dbReference type="Pfam" id="PF02494">
    <property type="entry name" value="HYR"/>
    <property type="match status" value="2"/>
</dbReference>
<feature type="domain" description="PASTA" evidence="14">
    <location>
        <begin position="564"/>
        <end position="631"/>
    </location>
</feature>
<dbReference type="InterPro" id="IPR038081">
    <property type="entry name" value="CalX-like_sf"/>
</dbReference>
<dbReference type="PROSITE" id="PS50825">
    <property type="entry name" value="HYR"/>
    <property type="match status" value="2"/>
</dbReference>
<keyword evidence="10" id="KW-0325">Glycoprotein</keyword>
<dbReference type="Pfam" id="PF18962">
    <property type="entry name" value="Por_Secre_tail"/>
    <property type="match status" value="1"/>
</dbReference>
<dbReference type="SUPFAM" id="SSF141072">
    <property type="entry name" value="CalX-like"/>
    <property type="match status" value="1"/>
</dbReference>